<reference evidence="3 4" key="1">
    <citation type="journal article" date="2016" name="Nat. Commun.">
        <title>Extremotolerant tardigrade genome and improved radiotolerance of human cultured cells by tardigrade-unique protein.</title>
        <authorList>
            <person name="Hashimoto T."/>
            <person name="Horikawa D.D."/>
            <person name="Saito Y."/>
            <person name="Kuwahara H."/>
            <person name="Kozuka-Hata H."/>
            <person name="Shin-I T."/>
            <person name="Minakuchi Y."/>
            <person name="Ohishi K."/>
            <person name="Motoyama A."/>
            <person name="Aizu T."/>
            <person name="Enomoto A."/>
            <person name="Kondo K."/>
            <person name="Tanaka S."/>
            <person name="Hara Y."/>
            <person name="Koshikawa S."/>
            <person name="Sagara H."/>
            <person name="Miura T."/>
            <person name="Yokobori S."/>
            <person name="Miyagawa K."/>
            <person name="Suzuki Y."/>
            <person name="Kubo T."/>
            <person name="Oyama M."/>
            <person name="Kohara Y."/>
            <person name="Fujiyama A."/>
            <person name="Arakawa K."/>
            <person name="Katayama T."/>
            <person name="Toyoda A."/>
            <person name="Kunieda T."/>
        </authorList>
    </citation>
    <scope>NUCLEOTIDE SEQUENCE [LARGE SCALE GENOMIC DNA]</scope>
    <source>
        <strain evidence="3 4">YOKOZUNA-1</strain>
    </source>
</reference>
<dbReference type="EMBL" id="BDGG01000013">
    <property type="protein sequence ID" value="GAV06613.1"/>
    <property type="molecule type" value="Genomic_DNA"/>
</dbReference>
<proteinExistence type="predicted"/>
<protein>
    <submittedName>
        <fullName evidence="3">Uncharacterized protein</fullName>
    </submittedName>
</protein>
<evidence type="ECO:0000256" key="2">
    <source>
        <dbReference type="SAM" id="SignalP"/>
    </source>
</evidence>
<evidence type="ECO:0000313" key="4">
    <source>
        <dbReference type="Proteomes" id="UP000186922"/>
    </source>
</evidence>
<feature type="compositionally biased region" description="Low complexity" evidence="1">
    <location>
        <begin position="130"/>
        <end position="149"/>
    </location>
</feature>
<feature type="signal peptide" evidence="2">
    <location>
        <begin position="1"/>
        <end position="22"/>
    </location>
</feature>
<feature type="chain" id="PRO_5008899122" evidence="2">
    <location>
        <begin position="23"/>
        <end position="405"/>
    </location>
</feature>
<name>A0A1D1W1M9_RAMVA</name>
<comment type="caution">
    <text evidence="3">The sequence shown here is derived from an EMBL/GenBank/DDBJ whole genome shotgun (WGS) entry which is preliminary data.</text>
</comment>
<feature type="compositionally biased region" description="Polar residues" evidence="1">
    <location>
        <begin position="155"/>
        <end position="178"/>
    </location>
</feature>
<keyword evidence="2" id="KW-0732">Signal</keyword>
<feature type="compositionally biased region" description="Low complexity" evidence="1">
    <location>
        <begin position="112"/>
        <end position="123"/>
    </location>
</feature>
<evidence type="ECO:0000256" key="1">
    <source>
        <dbReference type="SAM" id="MobiDB-lite"/>
    </source>
</evidence>
<keyword evidence="4" id="KW-1185">Reference proteome</keyword>
<gene>
    <name evidence="3" type="primary">RvY_16573-1</name>
    <name evidence="3" type="synonym">RvY_16573.1</name>
    <name evidence="3" type="ORF">RvY_16573</name>
</gene>
<feature type="region of interest" description="Disordered" evidence="1">
    <location>
        <begin position="76"/>
        <end position="186"/>
    </location>
</feature>
<organism evidence="3 4">
    <name type="scientific">Ramazzottius varieornatus</name>
    <name type="common">Water bear</name>
    <name type="synonym">Tardigrade</name>
    <dbReference type="NCBI Taxonomy" id="947166"/>
    <lineage>
        <taxon>Eukaryota</taxon>
        <taxon>Metazoa</taxon>
        <taxon>Ecdysozoa</taxon>
        <taxon>Tardigrada</taxon>
        <taxon>Eutardigrada</taxon>
        <taxon>Parachela</taxon>
        <taxon>Hypsibioidea</taxon>
        <taxon>Ramazzottiidae</taxon>
        <taxon>Ramazzottius</taxon>
    </lineage>
</organism>
<feature type="compositionally biased region" description="Polar residues" evidence="1">
    <location>
        <begin position="91"/>
        <end position="110"/>
    </location>
</feature>
<dbReference type="AlphaFoldDB" id="A0A1D1W1M9"/>
<dbReference type="Proteomes" id="UP000186922">
    <property type="component" value="Unassembled WGS sequence"/>
</dbReference>
<sequence length="405" mass="43459">MEKYRGIFTAVIFLSFGLFVSGVPLENSYQDVDDVISIPAGDDEKRVIVVEFVNGTSTTGVTRDNPAVIVNVADASRSTTDRAKAPAAVTEQPNSTAPSTVQSVSSSDLKTYSDLTTQSTTVTDTDESTPSDTTPASSETAESTTNSTAGGDESPSATPTPYSLTSNTTDGSEITESSGAPPIESIGAHNTSTLAGLLVNPCRILQDGIRSRSFDTIILPSQCVLFLPPATVVKSSGQTFSHSMRYTESDMDMPDNYTIIPTVEGVDIISRLGLRAVNSPQSGSPGVILTRSSFTGQVGFPALPLPRPVYPTANKRRSWPTAKPFGSAYRRASSGSNSWINRYPSRRRQQPDSVAVLMTIPSDHGRQLEVPTWGGLNGPEYFKRRRINEAFLDNLPSWFALVDDD</sequence>
<evidence type="ECO:0000313" key="3">
    <source>
        <dbReference type="EMBL" id="GAV06613.1"/>
    </source>
</evidence>
<accession>A0A1D1W1M9</accession>